<keyword evidence="7" id="KW-0472">Membrane</keyword>
<organism evidence="8 9">
    <name type="scientific">Actinobacteria bacterium BACL2 MAG-120820-bin50</name>
    <dbReference type="NCBI Taxonomy" id="1655570"/>
    <lineage>
        <taxon>Bacteria</taxon>
        <taxon>Bacillati</taxon>
        <taxon>Actinomycetota</taxon>
        <taxon>Actinomycetes</taxon>
        <taxon>Actinomycetes incertae sedis</taxon>
        <taxon>ac1 cluster</taxon>
    </lineage>
</organism>
<evidence type="ECO:0000256" key="2">
    <source>
        <dbReference type="ARBA" id="ARBA00009840"/>
    </source>
</evidence>
<feature type="region of interest" description="Disordered" evidence="6">
    <location>
        <begin position="359"/>
        <end position="381"/>
    </location>
</feature>
<keyword evidence="7" id="KW-1133">Transmembrane helix</keyword>
<keyword evidence="3 5" id="KW-0175">Coiled coil</keyword>
<dbReference type="PANTHER" id="PTHR30563:SF0">
    <property type="entry name" value="DNA RECOMBINATION PROTEIN RMUC"/>
    <property type="match status" value="1"/>
</dbReference>
<feature type="compositionally biased region" description="Acidic residues" evidence="6">
    <location>
        <begin position="367"/>
        <end position="381"/>
    </location>
</feature>
<dbReference type="Pfam" id="PF02646">
    <property type="entry name" value="RmuC"/>
    <property type="match status" value="1"/>
</dbReference>
<comment type="function">
    <text evidence="1">Involved in DNA recombination.</text>
</comment>
<evidence type="ECO:0000256" key="7">
    <source>
        <dbReference type="SAM" id="Phobius"/>
    </source>
</evidence>
<evidence type="ECO:0000313" key="8">
    <source>
        <dbReference type="EMBL" id="KRO52035.1"/>
    </source>
</evidence>
<feature type="coiled-coil region" evidence="5">
    <location>
        <begin position="36"/>
        <end position="91"/>
    </location>
</feature>
<evidence type="ECO:0008006" key="10">
    <source>
        <dbReference type="Google" id="ProtNLM"/>
    </source>
</evidence>
<keyword evidence="7" id="KW-0812">Transmembrane</keyword>
<dbReference type="PANTHER" id="PTHR30563">
    <property type="entry name" value="DNA RECOMBINATION PROTEIN RMUC"/>
    <property type="match status" value="1"/>
</dbReference>
<comment type="similarity">
    <text evidence="2">Belongs to the RmuC family.</text>
</comment>
<evidence type="ECO:0000256" key="3">
    <source>
        <dbReference type="ARBA" id="ARBA00023054"/>
    </source>
</evidence>
<comment type="caution">
    <text evidence="8">The sequence shown here is derived from an EMBL/GenBank/DDBJ whole genome shotgun (WGS) entry which is preliminary data.</text>
</comment>
<proteinExistence type="inferred from homology"/>
<dbReference type="InterPro" id="IPR003798">
    <property type="entry name" value="DNA_recombination_RmuC"/>
</dbReference>
<feature type="transmembrane region" description="Helical" evidence="7">
    <location>
        <begin position="6"/>
        <end position="26"/>
    </location>
</feature>
<sequence>MNTAIYLLIGLTLGIGLGLLIGYFRLNSERGKVSLLNSQIDAMRQEESRLTTLNEQLRSVTTSMTQLNTQSQEAEIKRTRAESEMRAQIENMKLGNETLLRETTKLAGALSNSQTRGKYGEAQLETLLENAGLLENVHFFKQDYRSSGSEITKPDIKIAIPGGSELFIDSKFPFDRFLEAIVEKDPLERTRLMQAHAKDLMGHVTSLAKRGYQESNNSPDYVVLFAPFESILSEALDVDPQLLHKAFEKNVTIATPTTMMALLRTVAYVFSRSELARNAQEIQDLAGELLKRIGKVHSKIETLGDRIKSTERAFNDLIKSAEENVIKPARKMVKLGAPSSSKLKAIEDIDDEVRQIAPKEIGSAALDDGDDDLDEGESDEK</sequence>
<name>A0A0R2QVN3_9ACTN</name>
<dbReference type="Proteomes" id="UP000053054">
    <property type="component" value="Unassembled WGS sequence"/>
</dbReference>
<gene>
    <name evidence="8" type="ORF">ABR62_05355</name>
</gene>
<keyword evidence="4" id="KW-0233">DNA recombination</keyword>
<reference evidence="8 9" key="1">
    <citation type="submission" date="2015-10" db="EMBL/GenBank/DDBJ databases">
        <title>Metagenome-Assembled Genomes uncover a global brackish microbiome.</title>
        <authorList>
            <person name="Hugerth L.W."/>
            <person name="Larsson J."/>
            <person name="Alneberg J."/>
            <person name="Lindh M.V."/>
            <person name="Legrand C."/>
            <person name="Pinhassi J."/>
            <person name="Andersson A.F."/>
        </authorList>
    </citation>
    <scope>NUCLEOTIDE SEQUENCE [LARGE SCALE GENOMIC DNA]</scope>
    <source>
        <strain evidence="8">BACL2 MAG-120820-bin50</strain>
    </source>
</reference>
<dbReference type="GO" id="GO:0006310">
    <property type="term" value="P:DNA recombination"/>
    <property type="evidence" value="ECO:0007669"/>
    <property type="project" value="UniProtKB-KW"/>
</dbReference>
<evidence type="ECO:0000256" key="4">
    <source>
        <dbReference type="ARBA" id="ARBA00023172"/>
    </source>
</evidence>
<evidence type="ECO:0000256" key="1">
    <source>
        <dbReference type="ARBA" id="ARBA00003416"/>
    </source>
</evidence>
<dbReference type="EMBL" id="LIAU01000188">
    <property type="protein sequence ID" value="KRO52035.1"/>
    <property type="molecule type" value="Genomic_DNA"/>
</dbReference>
<evidence type="ECO:0000256" key="5">
    <source>
        <dbReference type="SAM" id="Coils"/>
    </source>
</evidence>
<evidence type="ECO:0000313" key="9">
    <source>
        <dbReference type="Proteomes" id="UP000053054"/>
    </source>
</evidence>
<protein>
    <recommendedName>
        <fullName evidence="10">DNA recombination protein RmuC</fullName>
    </recommendedName>
</protein>
<dbReference type="AlphaFoldDB" id="A0A0R2QVN3"/>
<accession>A0A0R2QVN3</accession>
<evidence type="ECO:0000256" key="6">
    <source>
        <dbReference type="SAM" id="MobiDB-lite"/>
    </source>
</evidence>